<dbReference type="OrthoDB" id="5212574at2759"/>
<organism evidence="20 21">
    <name type="scientific">Pyronema omphalodes (strain CBS 100304)</name>
    <name type="common">Pyronema confluens</name>
    <dbReference type="NCBI Taxonomy" id="1076935"/>
    <lineage>
        <taxon>Eukaryota</taxon>
        <taxon>Fungi</taxon>
        <taxon>Dikarya</taxon>
        <taxon>Ascomycota</taxon>
        <taxon>Pezizomycotina</taxon>
        <taxon>Pezizomycetes</taxon>
        <taxon>Pezizales</taxon>
        <taxon>Pyronemataceae</taxon>
        <taxon>Pyronema</taxon>
    </lineage>
</organism>
<evidence type="ECO:0000256" key="14">
    <source>
        <dbReference type="ARBA" id="ARBA00023128"/>
    </source>
</evidence>
<dbReference type="PIRSF" id="PIRSF038895">
    <property type="entry name" value="FPGS"/>
    <property type="match status" value="1"/>
</dbReference>
<keyword evidence="8 17" id="KW-0436">Ligase</keyword>
<dbReference type="PANTHER" id="PTHR11136">
    <property type="entry name" value="FOLYLPOLYGLUTAMATE SYNTHASE-RELATED"/>
    <property type="match status" value="1"/>
</dbReference>
<evidence type="ECO:0000256" key="8">
    <source>
        <dbReference type="ARBA" id="ARBA00022598"/>
    </source>
</evidence>
<dbReference type="GO" id="GO:0046872">
    <property type="term" value="F:metal ion binding"/>
    <property type="evidence" value="ECO:0007669"/>
    <property type="project" value="UniProtKB-KW"/>
</dbReference>
<keyword evidence="21" id="KW-1185">Reference proteome</keyword>
<evidence type="ECO:0000256" key="6">
    <source>
        <dbReference type="ARBA" id="ARBA00022490"/>
    </source>
</evidence>
<comment type="subcellular location">
    <subcellularLocation>
        <location evidence="3">Cytoplasm</location>
    </subcellularLocation>
    <subcellularLocation>
        <location evidence="1">Mitochondrion inner membrane</location>
    </subcellularLocation>
    <subcellularLocation>
        <location evidence="2">Mitochondrion matrix</location>
    </subcellularLocation>
</comment>
<comment type="catalytic activity">
    <reaction evidence="16 17">
        <text>(6S)-5,6,7,8-tetrahydrofolyl-(gamma-L-Glu)(n) + L-glutamate + ATP = (6S)-5,6,7,8-tetrahydrofolyl-(gamma-L-Glu)(n+1) + ADP + phosphate + H(+)</text>
        <dbReference type="Rhea" id="RHEA:10580"/>
        <dbReference type="Rhea" id="RHEA-COMP:14738"/>
        <dbReference type="Rhea" id="RHEA-COMP:14740"/>
        <dbReference type="ChEBI" id="CHEBI:15378"/>
        <dbReference type="ChEBI" id="CHEBI:29985"/>
        <dbReference type="ChEBI" id="CHEBI:30616"/>
        <dbReference type="ChEBI" id="CHEBI:43474"/>
        <dbReference type="ChEBI" id="CHEBI:141005"/>
        <dbReference type="ChEBI" id="CHEBI:456216"/>
        <dbReference type="EC" id="6.3.2.17"/>
    </reaction>
</comment>
<dbReference type="SUPFAM" id="SSF53623">
    <property type="entry name" value="MurD-like peptide ligases, catalytic domain"/>
    <property type="match status" value="1"/>
</dbReference>
<proteinExistence type="inferred from homology"/>
<evidence type="ECO:0000256" key="3">
    <source>
        <dbReference type="ARBA" id="ARBA00004496"/>
    </source>
</evidence>
<dbReference type="EMBL" id="HF936029">
    <property type="protein sequence ID" value="CCX33159.1"/>
    <property type="molecule type" value="Genomic_DNA"/>
</dbReference>
<dbReference type="PROSITE" id="PS01012">
    <property type="entry name" value="FOLYLPOLYGLU_SYNT_2"/>
    <property type="match status" value="1"/>
</dbReference>
<dbReference type="GO" id="GO:0004326">
    <property type="term" value="F:tetrahydrofolylpolyglutamate synthase activity"/>
    <property type="evidence" value="ECO:0007669"/>
    <property type="project" value="UniProtKB-EC"/>
</dbReference>
<gene>
    <name evidence="20" type="ORF">PCON_14199</name>
</gene>
<keyword evidence="13 19" id="KW-0460">Magnesium</keyword>
<keyword evidence="11" id="KW-0999">Mitochondrion inner membrane</keyword>
<dbReference type="NCBIfam" id="TIGR01499">
    <property type="entry name" value="folC"/>
    <property type="match status" value="1"/>
</dbReference>
<feature type="binding site" evidence="19">
    <location>
        <position position="206"/>
    </location>
    <ligand>
        <name>Mg(2+)</name>
        <dbReference type="ChEBI" id="CHEBI:18420"/>
        <label>1</label>
    </ligand>
</feature>
<comment type="similarity">
    <text evidence="5 17">Belongs to the folylpolyglutamate synthase family.</text>
</comment>
<keyword evidence="12 18" id="KW-0067">ATP-binding</keyword>
<dbReference type="InterPro" id="IPR023600">
    <property type="entry name" value="Folylpolyglutamate_synth_euk"/>
</dbReference>
<dbReference type="UniPathway" id="UPA00850"/>
<dbReference type="AlphaFoldDB" id="U4LLY5"/>
<evidence type="ECO:0000256" key="7">
    <source>
        <dbReference type="ARBA" id="ARBA00022563"/>
    </source>
</evidence>
<evidence type="ECO:0000256" key="1">
    <source>
        <dbReference type="ARBA" id="ARBA00004273"/>
    </source>
</evidence>
<evidence type="ECO:0000256" key="11">
    <source>
        <dbReference type="ARBA" id="ARBA00022792"/>
    </source>
</evidence>
<dbReference type="eggNOG" id="KOG2525">
    <property type="taxonomic scope" value="Eukaryota"/>
</dbReference>
<dbReference type="OMA" id="ESLDCCM"/>
<keyword evidence="14" id="KW-0496">Mitochondrion</keyword>
<evidence type="ECO:0000256" key="13">
    <source>
        <dbReference type="ARBA" id="ARBA00022842"/>
    </source>
</evidence>
<protein>
    <recommendedName>
        <fullName evidence="17">Folylpolyglutamate synthase</fullName>
        <ecNumber evidence="17">6.3.2.17</ecNumber>
    </recommendedName>
    <alternativeName>
        <fullName evidence="17">Folylpoly-gamma-glutamate synthetase</fullName>
    </alternativeName>
    <alternativeName>
        <fullName evidence="17">Tetrahydrofolylpolyglutamate synthase</fullName>
    </alternativeName>
</protein>
<dbReference type="GO" id="GO:0006730">
    <property type="term" value="P:one-carbon metabolic process"/>
    <property type="evidence" value="ECO:0007669"/>
    <property type="project" value="UniProtKB-KW"/>
</dbReference>
<keyword evidence="10 18" id="KW-0547">Nucleotide-binding</keyword>
<keyword evidence="7 17" id="KW-0554">One-carbon metabolism</keyword>
<dbReference type="Proteomes" id="UP000018144">
    <property type="component" value="Unassembled WGS sequence"/>
</dbReference>
<evidence type="ECO:0000313" key="21">
    <source>
        <dbReference type="Proteomes" id="UP000018144"/>
    </source>
</evidence>
<feature type="binding site" evidence="18">
    <location>
        <position position="338"/>
    </location>
    <ligand>
        <name>ATP</name>
        <dbReference type="ChEBI" id="CHEBI:30616"/>
    </ligand>
</feature>
<dbReference type="GO" id="GO:0005829">
    <property type="term" value="C:cytosol"/>
    <property type="evidence" value="ECO:0007669"/>
    <property type="project" value="TreeGrafter"/>
</dbReference>
<reference evidence="20 21" key="1">
    <citation type="journal article" date="2013" name="PLoS Genet.">
        <title>The genome and development-dependent transcriptomes of Pyronema confluens: a window into fungal evolution.</title>
        <authorList>
            <person name="Traeger S."/>
            <person name="Altegoer F."/>
            <person name="Freitag M."/>
            <person name="Gabaldon T."/>
            <person name="Kempken F."/>
            <person name="Kumar A."/>
            <person name="Marcet-Houben M."/>
            <person name="Poggeler S."/>
            <person name="Stajich J.E."/>
            <person name="Nowrousian M."/>
        </authorList>
    </citation>
    <scope>NUCLEOTIDE SEQUENCE [LARGE SCALE GENOMIC DNA]</scope>
    <source>
        <strain evidence="21">CBS 100304</strain>
        <tissue evidence="20">Vegetative mycelium</tissue>
    </source>
</reference>
<dbReference type="InterPro" id="IPR018109">
    <property type="entry name" value="Folylpolyglutamate_synth_CS"/>
</dbReference>
<dbReference type="FunFam" id="3.40.1190.10:FF:000009">
    <property type="entry name" value="Folylpolyglutamate synthase"/>
    <property type="match status" value="1"/>
</dbReference>
<feature type="binding site" evidence="18">
    <location>
        <position position="324"/>
    </location>
    <ligand>
        <name>ATP</name>
        <dbReference type="ChEBI" id="CHEBI:30616"/>
    </ligand>
</feature>
<evidence type="ECO:0000256" key="17">
    <source>
        <dbReference type="PIRNR" id="PIRNR038895"/>
    </source>
</evidence>
<dbReference type="GO" id="GO:0005759">
    <property type="term" value="C:mitochondrial matrix"/>
    <property type="evidence" value="ECO:0007669"/>
    <property type="project" value="UniProtKB-SubCell"/>
</dbReference>
<dbReference type="GO" id="GO:0005524">
    <property type="term" value="F:ATP binding"/>
    <property type="evidence" value="ECO:0007669"/>
    <property type="project" value="UniProtKB-KW"/>
</dbReference>
<comment type="cofactor">
    <cofactor evidence="17">
        <name>a monovalent cation</name>
        <dbReference type="ChEBI" id="CHEBI:60242"/>
    </cofactor>
    <text evidence="17">A monovalent cation.</text>
</comment>
<dbReference type="STRING" id="1076935.U4LLY5"/>
<evidence type="ECO:0000256" key="18">
    <source>
        <dbReference type="PIRSR" id="PIRSR038895-1"/>
    </source>
</evidence>
<evidence type="ECO:0000256" key="5">
    <source>
        <dbReference type="ARBA" id="ARBA00008276"/>
    </source>
</evidence>
<dbReference type="Gene3D" id="3.90.190.20">
    <property type="entry name" value="Mur ligase, C-terminal domain"/>
    <property type="match status" value="1"/>
</dbReference>
<dbReference type="Gene3D" id="3.40.1190.10">
    <property type="entry name" value="Mur-like, catalytic domain"/>
    <property type="match status" value="1"/>
</dbReference>
<evidence type="ECO:0000256" key="10">
    <source>
        <dbReference type="ARBA" id="ARBA00022741"/>
    </source>
</evidence>
<dbReference type="InterPro" id="IPR036565">
    <property type="entry name" value="Mur-like_cat_sf"/>
</dbReference>
<dbReference type="EC" id="6.3.2.17" evidence="17"/>
<dbReference type="SUPFAM" id="SSF53244">
    <property type="entry name" value="MurD-like peptide ligases, peptide-binding domain"/>
    <property type="match status" value="1"/>
</dbReference>
<evidence type="ECO:0000256" key="16">
    <source>
        <dbReference type="ARBA" id="ARBA00047493"/>
    </source>
</evidence>
<keyword evidence="6" id="KW-0963">Cytoplasm</keyword>
<comment type="pathway">
    <text evidence="4 17">Cofactor biosynthesis; tetrahydrofolylpolyglutamate biosynthesis.</text>
</comment>
<sequence>MLPARLLTRNIRTMATTTRTYEDAIRSLNSLQSNFAILSAIRASGATMNAQAIPEMRSWVAASGHSPSDFDTLNLLHIAGTKGKGSTAAFCSSILSQYPTQRKIGLYTSPHLRAVRERIQINNKPLSEELFAKYFFEVWDAIEESVGKEVVKPVYFRFLTLTALHAFLREGVDAAVIEVGVGGEYDSTNVIEKPTATGVTSLGIDHVGVLGNTIEEIAWHKGGVYKPSAVALSVEQLETAQEVLRKRAEENGVEFRVVPVHKDIIEGRVKLGLEAEFQRGNASLAAELVHEHLKKVGVESGYNADKPLPQEMVKGLESVVWPGRCQVLKQGDVEWNIDGAHTMESLEACGKWFSGRIAEGKKRVLIFNQQKRDAPEKLMGALADSLKKYTGKDKLFDTAVFCTNITFKEAGYKPDLLSVGSDTAAVQALTVQKALATAWSEVDPSTQTHAVATIEEAVEIAKSEGDVQVLVTGSLHLVGGLLEVIDN</sequence>
<evidence type="ECO:0000256" key="2">
    <source>
        <dbReference type="ARBA" id="ARBA00004305"/>
    </source>
</evidence>
<evidence type="ECO:0000256" key="12">
    <source>
        <dbReference type="ARBA" id="ARBA00022840"/>
    </source>
</evidence>
<feature type="binding site" evidence="19">
    <location>
        <position position="178"/>
    </location>
    <ligand>
        <name>Mg(2+)</name>
        <dbReference type="ChEBI" id="CHEBI:18420"/>
        <label>1</label>
    </ligand>
</feature>
<evidence type="ECO:0000256" key="19">
    <source>
        <dbReference type="PIRSR" id="PIRSR038895-2"/>
    </source>
</evidence>
<keyword evidence="9 19" id="KW-0479">Metal-binding</keyword>
<evidence type="ECO:0000313" key="20">
    <source>
        <dbReference type="EMBL" id="CCX33159.1"/>
    </source>
</evidence>
<dbReference type="PROSITE" id="PS01011">
    <property type="entry name" value="FOLYLPOLYGLU_SYNT_1"/>
    <property type="match status" value="1"/>
</dbReference>
<feature type="binding site" evidence="19">
    <location>
        <position position="109"/>
    </location>
    <ligand>
        <name>Mg(2+)</name>
        <dbReference type="ChEBI" id="CHEBI:18420"/>
        <label>1</label>
    </ligand>
</feature>
<evidence type="ECO:0000256" key="4">
    <source>
        <dbReference type="ARBA" id="ARBA00005150"/>
    </source>
</evidence>
<evidence type="ECO:0000256" key="9">
    <source>
        <dbReference type="ARBA" id="ARBA00022723"/>
    </source>
</evidence>
<comment type="function">
    <text evidence="17">Catalyzes conversion of folates to polyglutamate derivatives allowing concentration of folate compounds in the cell and the intracellular retention of these cofactors, which are important substrates for most of the folate-dependent enzymes that are involved in one-carbon transfer reactions involved in purine, pyrimidine and amino acid synthesis.</text>
</comment>
<dbReference type="PANTHER" id="PTHR11136:SF5">
    <property type="entry name" value="FOLYLPOLYGLUTAMATE SYNTHASE, MITOCHONDRIAL"/>
    <property type="match status" value="1"/>
</dbReference>
<accession>U4LLY5</accession>
<name>U4LLY5_PYROM</name>
<dbReference type="GO" id="GO:0005743">
    <property type="term" value="C:mitochondrial inner membrane"/>
    <property type="evidence" value="ECO:0007669"/>
    <property type="project" value="UniProtKB-SubCell"/>
</dbReference>
<evidence type="ECO:0000256" key="15">
    <source>
        <dbReference type="ARBA" id="ARBA00023136"/>
    </source>
</evidence>
<dbReference type="InterPro" id="IPR001645">
    <property type="entry name" value="Folylpolyglutamate_synth"/>
</dbReference>
<dbReference type="InterPro" id="IPR036615">
    <property type="entry name" value="Mur_ligase_C_dom_sf"/>
</dbReference>
<keyword evidence="15" id="KW-0472">Membrane</keyword>